<dbReference type="Proteomes" id="UP000235672">
    <property type="component" value="Unassembled WGS sequence"/>
</dbReference>
<evidence type="ECO:0000313" key="2">
    <source>
        <dbReference type="Proteomes" id="UP000235672"/>
    </source>
</evidence>
<protein>
    <submittedName>
        <fullName evidence="1">Uncharacterized protein</fullName>
    </submittedName>
</protein>
<organism evidence="1 2">
    <name type="scientific">Hyaloscypha hepaticicola</name>
    <dbReference type="NCBI Taxonomy" id="2082293"/>
    <lineage>
        <taxon>Eukaryota</taxon>
        <taxon>Fungi</taxon>
        <taxon>Dikarya</taxon>
        <taxon>Ascomycota</taxon>
        <taxon>Pezizomycotina</taxon>
        <taxon>Leotiomycetes</taxon>
        <taxon>Helotiales</taxon>
        <taxon>Hyaloscyphaceae</taxon>
        <taxon>Hyaloscypha</taxon>
    </lineage>
</organism>
<dbReference type="AlphaFoldDB" id="A0A2J6PN21"/>
<evidence type="ECO:0000313" key="1">
    <source>
        <dbReference type="EMBL" id="PMD15409.1"/>
    </source>
</evidence>
<sequence>MSSLWPSEKLKMEAWLAIGSAKPFFDVSVKRLKHGFLFSSVMSSQPCLAPMFVPNLSSEQSTPTPFVDKSHFQNFPGASTRGAITNKFEPCLNLKMTPGSSNFFHSMHGVARRLPAKELHQLCSIFSSQYPCSASPSLLTSALSQALICCDKTHESRLSYDDAFLQTALICVNRRRRTWLEWEIKLI</sequence>
<accession>A0A2J6PN21</accession>
<gene>
    <name evidence="1" type="ORF">NA56DRAFT_346835</name>
</gene>
<keyword evidence="2" id="KW-1185">Reference proteome</keyword>
<proteinExistence type="predicted"/>
<reference evidence="1 2" key="1">
    <citation type="submission" date="2016-05" db="EMBL/GenBank/DDBJ databases">
        <title>A degradative enzymes factory behind the ericoid mycorrhizal symbiosis.</title>
        <authorList>
            <consortium name="DOE Joint Genome Institute"/>
            <person name="Martino E."/>
            <person name="Morin E."/>
            <person name="Grelet G."/>
            <person name="Kuo A."/>
            <person name="Kohler A."/>
            <person name="Daghino S."/>
            <person name="Barry K."/>
            <person name="Choi C."/>
            <person name="Cichocki N."/>
            <person name="Clum A."/>
            <person name="Copeland A."/>
            <person name="Hainaut M."/>
            <person name="Haridas S."/>
            <person name="Labutti K."/>
            <person name="Lindquist E."/>
            <person name="Lipzen A."/>
            <person name="Khouja H.-R."/>
            <person name="Murat C."/>
            <person name="Ohm R."/>
            <person name="Olson A."/>
            <person name="Spatafora J."/>
            <person name="Veneault-Fourrey C."/>
            <person name="Henrissat B."/>
            <person name="Grigoriev I."/>
            <person name="Martin F."/>
            <person name="Perotto S."/>
        </authorList>
    </citation>
    <scope>NUCLEOTIDE SEQUENCE [LARGE SCALE GENOMIC DNA]</scope>
    <source>
        <strain evidence="1 2">UAMH 7357</strain>
    </source>
</reference>
<dbReference type="EMBL" id="KZ613513">
    <property type="protein sequence ID" value="PMD15409.1"/>
    <property type="molecule type" value="Genomic_DNA"/>
</dbReference>
<name>A0A2J6PN21_9HELO</name>